<evidence type="ECO:0000313" key="4">
    <source>
        <dbReference type="WBParaSite" id="MBELARI_LOCUS14194"/>
    </source>
</evidence>
<dbReference type="GO" id="GO:0006508">
    <property type="term" value="P:proteolysis"/>
    <property type="evidence" value="ECO:0007669"/>
    <property type="project" value="InterPro"/>
</dbReference>
<dbReference type="GO" id="GO:0008234">
    <property type="term" value="F:cysteine-type peptidase activity"/>
    <property type="evidence" value="ECO:0007669"/>
    <property type="project" value="InterPro"/>
</dbReference>
<dbReference type="InterPro" id="IPR013128">
    <property type="entry name" value="Peptidase_C1A"/>
</dbReference>
<sequence length="232" mass="26240">MKRLDQRGVCGSCWIHTAVATVESALAIKRKKYVILSEQQLIDCEGRQSGCMGGSMPRAFNYIAEYGLYEEHLYPKHDWNRSASKDCSEAKRKGAKRFKISSHILFGDNEEKAADWIAKNGPVAVGMKLAPAFFQYRFGVWIPEARDCLHSKHSHAMAIVGYGVEPLNPFWLFRGSLLWHLLKRRGYYFEGGTPYWIAKNSAGSEWGNDGFIKIARGHNVCEMTFSAPVLLD</sequence>
<dbReference type="CDD" id="cd02248">
    <property type="entry name" value="Peptidase_C1A"/>
    <property type="match status" value="1"/>
</dbReference>
<protein>
    <recommendedName>
        <fullName evidence="2">Peptidase C1A papain C-terminal domain-containing protein</fullName>
    </recommendedName>
</protein>
<feature type="domain" description="Peptidase C1A papain C-terminal" evidence="2">
    <location>
        <begin position="2"/>
        <end position="229"/>
    </location>
</feature>
<evidence type="ECO:0000256" key="1">
    <source>
        <dbReference type="ARBA" id="ARBA00008455"/>
    </source>
</evidence>
<comment type="similarity">
    <text evidence="1">Belongs to the peptidase C1 family.</text>
</comment>
<proteinExistence type="inferred from homology"/>
<dbReference type="Pfam" id="PF00112">
    <property type="entry name" value="Peptidase_C1"/>
    <property type="match status" value="2"/>
</dbReference>
<dbReference type="Gene3D" id="3.90.70.10">
    <property type="entry name" value="Cysteine proteinases"/>
    <property type="match status" value="1"/>
</dbReference>
<keyword evidence="3" id="KW-1185">Reference proteome</keyword>
<dbReference type="AlphaFoldDB" id="A0AAF3J3N5"/>
<dbReference type="WBParaSite" id="MBELARI_LOCUS14194">
    <property type="protein sequence ID" value="MBELARI_LOCUS14194"/>
    <property type="gene ID" value="MBELARI_LOCUS14194"/>
</dbReference>
<accession>A0AAF3J3N5</accession>
<dbReference type="SUPFAM" id="SSF54001">
    <property type="entry name" value="Cysteine proteinases"/>
    <property type="match status" value="1"/>
</dbReference>
<evidence type="ECO:0000313" key="3">
    <source>
        <dbReference type="Proteomes" id="UP000887575"/>
    </source>
</evidence>
<organism evidence="3 4">
    <name type="scientific">Mesorhabditis belari</name>
    <dbReference type="NCBI Taxonomy" id="2138241"/>
    <lineage>
        <taxon>Eukaryota</taxon>
        <taxon>Metazoa</taxon>
        <taxon>Ecdysozoa</taxon>
        <taxon>Nematoda</taxon>
        <taxon>Chromadorea</taxon>
        <taxon>Rhabditida</taxon>
        <taxon>Rhabditina</taxon>
        <taxon>Rhabditomorpha</taxon>
        <taxon>Rhabditoidea</taxon>
        <taxon>Rhabditidae</taxon>
        <taxon>Mesorhabditinae</taxon>
        <taxon>Mesorhabditis</taxon>
    </lineage>
</organism>
<evidence type="ECO:0000259" key="2">
    <source>
        <dbReference type="SMART" id="SM00645"/>
    </source>
</evidence>
<reference evidence="4" key="1">
    <citation type="submission" date="2024-02" db="UniProtKB">
        <authorList>
            <consortium name="WormBaseParasite"/>
        </authorList>
    </citation>
    <scope>IDENTIFICATION</scope>
</reference>
<dbReference type="Proteomes" id="UP000887575">
    <property type="component" value="Unassembled WGS sequence"/>
</dbReference>
<name>A0AAF3J3N5_9BILA</name>
<dbReference type="InterPro" id="IPR039417">
    <property type="entry name" value="Peptidase_C1A_papain-like"/>
</dbReference>
<dbReference type="SMART" id="SM00645">
    <property type="entry name" value="Pept_C1"/>
    <property type="match status" value="1"/>
</dbReference>
<dbReference type="InterPro" id="IPR000668">
    <property type="entry name" value="Peptidase_C1A_C"/>
</dbReference>
<dbReference type="PRINTS" id="PR00705">
    <property type="entry name" value="PAPAIN"/>
</dbReference>
<dbReference type="InterPro" id="IPR038765">
    <property type="entry name" value="Papain-like_cys_pep_sf"/>
</dbReference>
<dbReference type="Gene3D" id="2.40.50.170">
    <property type="entry name" value="Cysteine proteinases. Chain C"/>
    <property type="match status" value="1"/>
</dbReference>
<dbReference type="PANTHER" id="PTHR12411">
    <property type="entry name" value="CYSTEINE PROTEASE FAMILY C1-RELATED"/>
    <property type="match status" value="1"/>
</dbReference>